<gene>
    <name evidence="2" type="ORF">HNR67_001627</name>
</gene>
<dbReference type="InterPro" id="IPR027273">
    <property type="entry name" value="Neocarzinostatin-like"/>
</dbReference>
<dbReference type="Proteomes" id="UP000533598">
    <property type="component" value="Unassembled WGS sequence"/>
</dbReference>
<dbReference type="RefSeq" id="WP_185001473.1">
    <property type="nucleotide sequence ID" value="NZ_BAAAUI010000040.1"/>
</dbReference>
<reference evidence="2 3" key="1">
    <citation type="submission" date="2020-08" db="EMBL/GenBank/DDBJ databases">
        <title>Sequencing the genomes of 1000 actinobacteria strains.</title>
        <authorList>
            <person name="Klenk H.-P."/>
        </authorList>
    </citation>
    <scope>NUCLEOTIDE SEQUENCE [LARGE SCALE GENOMIC DNA]</scope>
    <source>
        <strain evidence="2 3">DSM 44230</strain>
    </source>
</reference>
<dbReference type="SUPFAM" id="SSF49319">
    <property type="entry name" value="Actinoxanthin-like"/>
    <property type="match status" value="1"/>
</dbReference>
<sequence>MNNKVKAALVSVGAIAGVLTMTGQALAAPDSASRNGRTITASEATAIAVNGQEITVTGTGYHTDKGYYVALCKVPADLSYGVKPGPCQGGDGQGGTGIGPSAWVTNTPLGGNTYPIAANGSFTAKIYLKENTGGLNCAVETCAIITRRDHWQASDRSFDVFIPVAFS</sequence>
<comment type="caution">
    <text evidence="2">The sequence shown here is derived from an EMBL/GenBank/DDBJ whole genome shotgun (WGS) entry which is preliminary data.</text>
</comment>
<name>A0A7W7C6L9_9PSEU</name>
<feature type="chain" id="PRO_5031045716" evidence="1">
    <location>
        <begin position="28"/>
        <end position="167"/>
    </location>
</feature>
<dbReference type="Gene3D" id="2.60.40.230">
    <property type="entry name" value="Neocarzinostatin-like"/>
    <property type="match status" value="1"/>
</dbReference>
<feature type="signal peptide" evidence="1">
    <location>
        <begin position="1"/>
        <end position="27"/>
    </location>
</feature>
<accession>A0A7W7C6L9</accession>
<keyword evidence="3" id="KW-1185">Reference proteome</keyword>
<organism evidence="2 3">
    <name type="scientific">Crossiella cryophila</name>
    <dbReference type="NCBI Taxonomy" id="43355"/>
    <lineage>
        <taxon>Bacteria</taxon>
        <taxon>Bacillati</taxon>
        <taxon>Actinomycetota</taxon>
        <taxon>Actinomycetes</taxon>
        <taxon>Pseudonocardiales</taxon>
        <taxon>Pseudonocardiaceae</taxon>
        <taxon>Crossiella</taxon>
    </lineage>
</organism>
<evidence type="ECO:0000256" key="1">
    <source>
        <dbReference type="SAM" id="SignalP"/>
    </source>
</evidence>
<proteinExistence type="predicted"/>
<protein>
    <submittedName>
        <fullName evidence="2">Uncharacterized protein</fullName>
    </submittedName>
</protein>
<evidence type="ECO:0000313" key="2">
    <source>
        <dbReference type="EMBL" id="MBB4675509.1"/>
    </source>
</evidence>
<dbReference type="EMBL" id="JACHMH010000001">
    <property type="protein sequence ID" value="MBB4675509.1"/>
    <property type="molecule type" value="Genomic_DNA"/>
</dbReference>
<keyword evidence="1" id="KW-0732">Signal</keyword>
<evidence type="ECO:0000313" key="3">
    <source>
        <dbReference type="Proteomes" id="UP000533598"/>
    </source>
</evidence>
<dbReference type="AlphaFoldDB" id="A0A7W7C6L9"/>